<reference evidence="1" key="1">
    <citation type="submission" date="2021-06" db="EMBL/GenBank/DDBJ databases">
        <authorList>
            <person name="Kallberg Y."/>
            <person name="Tangrot J."/>
            <person name="Rosling A."/>
        </authorList>
    </citation>
    <scope>NUCLEOTIDE SEQUENCE</scope>
    <source>
        <strain evidence="1">FL966</strain>
    </source>
</reference>
<feature type="non-terminal residue" evidence="1">
    <location>
        <position position="1"/>
    </location>
</feature>
<dbReference type="EMBL" id="CAJVQA010057815">
    <property type="protein sequence ID" value="CAG8826724.1"/>
    <property type="molecule type" value="Genomic_DNA"/>
</dbReference>
<evidence type="ECO:0000313" key="2">
    <source>
        <dbReference type="Proteomes" id="UP000789759"/>
    </source>
</evidence>
<name>A0A9N9PJL4_9GLOM</name>
<dbReference type="Proteomes" id="UP000789759">
    <property type="component" value="Unassembled WGS sequence"/>
</dbReference>
<evidence type="ECO:0000313" key="1">
    <source>
        <dbReference type="EMBL" id="CAG8826724.1"/>
    </source>
</evidence>
<sequence>RYRKIHSYYLSNSDKKLQLYDKNLNNEELYENESEYLESLILNIADLVDLMLTECLASGDAIFSLESVTNN</sequence>
<organism evidence="1 2">
    <name type="scientific">Cetraspora pellucida</name>
    <dbReference type="NCBI Taxonomy" id="1433469"/>
    <lineage>
        <taxon>Eukaryota</taxon>
        <taxon>Fungi</taxon>
        <taxon>Fungi incertae sedis</taxon>
        <taxon>Mucoromycota</taxon>
        <taxon>Glomeromycotina</taxon>
        <taxon>Glomeromycetes</taxon>
        <taxon>Diversisporales</taxon>
        <taxon>Gigasporaceae</taxon>
        <taxon>Cetraspora</taxon>
    </lineage>
</organism>
<keyword evidence="2" id="KW-1185">Reference proteome</keyword>
<accession>A0A9N9PJL4</accession>
<proteinExistence type="predicted"/>
<comment type="caution">
    <text evidence="1">The sequence shown here is derived from an EMBL/GenBank/DDBJ whole genome shotgun (WGS) entry which is preliminary data.</text>
</comment>
<protein>
    <submittedName>
        <fullName evidence="1">3282_t:CDS:1</fullName>
    </submittedName>
</protein>
<dbReference type="AlphaFoldDB" id="A0A9N9PJL4"/>
<gene>
    <name evidence="1" type="ORF">CPELLU_LOCUS20239</name>
</gene>